<evidence type="ECO:0008006" key="4">
    <source>
        <dbReference type="Google" id="ProtNLM"/>
    </source>
</evidence>
<reference evidence="2 3" key="1">
    <citation type="journal article" date="2017" name="Syst. Appl. Microbiol.">
        <title>Lebetimonas natsushimae sp. nov., a novel strictly anaerobic, moderately thermophilic chemoautotroph isolated from a deep-sea hydrothermal vent polychaete nest in the Mid-Okinawa Trough.</title>
        <authorList>
            <person name="Nagata R."/>
            <person name="Takaki Y."/>
            <person name="Tame A."/>
            <person name="Nunoura T."/>
            <person name="Muto H."/>
            <person name="Mino S."/>
            <person name="Sawayama S."/>
            <person name="Takai K."/>
            <person name="Nakagawa S."/>
        </authorList>
    </citation>
    <scope>NUCLEOTIDE SEQUENCE [LARGE SCALE GENOMIC DNA]</scope>
    <source>
        <strain evidence="2 3">HS1857</strain>
    </source>
</reference>
<gene>
    <name evidence="2" type="ORF">LNAT_P1584</name>
</gene>
<dbReference type="EMBL" id="BDME01000007">
    <property type="protein sequence ID" value="GAX88288.1"/>
    <property type="molecule type" value="Genomic_DNA"/>
</dbReference>
<dbReference type="Pfam" id="PF04325">
    <property type="entry name" value="DUF465"/>
    <property type="match status" value="1"/>
</dbReference>
<feature type="coiled-coil region" evidence="1">
    <location>
        <begin position="23"/>
        <end position="53"/>
    </location>
</feature>
<dbReference type="Gene3D" id="6.10.280.50">
    <property type="match status" value="1"/>
</dbReference>
<keyword evidence="3" id="KW-1185">Reference proteome</keyword>
<sequence length="79" mass="9264">MFKECCPELIPVMEKLAAENPHIDALIKRHAELNQLIDDVEAGREHMEEIELDKLKKEKLHIKDEVYQAVLEYKKAHTL</sequence>
<evidence type="ECO:0000313" key="2">
    <source>
        <dbReference type="EMBL" id="GAX88288.1"/>
    </source>
</evidence>
<dbReference type="RefSeq" id="WP_096260117.1">
    <property type="nucleotide sequence ID" value="NZ_BDME01000007.1"/>
</dbReference>
<dbReference type="InterPro" id="IPR007420">
    <property type="entry name" value="DUF465"/>
</dbReference>
<evidence type="ECO:0000256" key="1">
    <source>
        <dbReference type="SAM" id="Coils"/>
    </source>
</evidence>
<name>A0A292YFZ3_9BACT</name>
<evidence type="ECO:0000313" key="3">
    <source>
        <dbReference type="Proteomes" id="UP000217944"/>
    </source>
</evidence>
<organism evidence="2 3">
    <name type="scientific">Lebetimonas natsushimae</name>
    <dbReference type="NCBI Taxonomy" id="1936991"/>
    <lineage>
        <taxon>Bacteria</taxon>
        <taxon>Pseudomonadati</taxon>
        <taxon>Campylobacterota</taxon>
        <taxon>Epsilonproteobacteria</taxon>
        <taxon>Nautiliales</taxon>
        <taxon>Nautiliaceae</taxon>
        <taxon>Lebetimonas</taxon>
    </lineage>
</organism>
<proteinExistence type="predicted"/>
<protein>
    <recommendedName>
        <fullName evidence="4">DUF465 domain-containing protein</fullName>
    </recommendedName>
</protein>
<comment type="caution">
    <text evidence="2">The sequence shown here is derived from an EMBL/GenBank/DDBJ whole genome shotgun (WGS) entry which is preliminary data.</text>
</comment>
<dbReference type="Proteomes" id="UP000217944">
    <property type="component" value="Unassembled WGS sequence"/>
</dbReference>
<dbReference type="AlphaFoldDB" id="A0A292YFZ3"/>
<accession>A0A292YFZ3</accession>
<dbReference type="InterPro" id="IPR038444">
    <property type="entry name" value="DUF465_sf"/>
</dbReference>
<keyword evidence="1" id="KW-0175">Coiled coil</keyword>
<dbReference type="OrthoDB" id="5373196at2"/>